<dbReference type="Pfam" id="PF00589">
    <property type="entry name" value="Phage_integrase"/>
    <property type="match status" value="1"/>
</dbReference>
<evidence type="ECO:0000256" key="2">
    <source>
        <dbReference type="ARBA" id="ARBA00016082"/>
    </source>
</evidence>
<evidence type="ECO:0000256" key="8">
    <source>
        <dbReference type="ARBA" id="ARBA00023195"/>
    </source>
</evidence>
<dbReference type="Gene3D" id="1.10.443.10">
    <property type="entry name" value="Intergrase catalytic core"/>
    <property type="match status" value="1"/>
</dbReference>
<evidence type="ECO:0000256" key="3">
    <source>
        <dbReference type="ARBA" id="ARBA00022679"/>
    </source>
</evidence>
<dbReference type="InterPro" id="IPR010998">
    <property type="entry name" value="Integrase_recombinase_N"/>
</dbReference>
<dbReference type="PANTHER" id="PTHR30349">
    <property type="entry name" value="PHAGE INTEGRASE-RELATED"/>
    <property type="match status" value="1"/>
</dbReference>
<keyword evidence="6" id="KW-0238">DNA-binding</keyword>
<dbReference type="InterPro" id="IPR002104">
    <property type="entry name" value="Integrase_catalytic"/>
</dbReference>
<dbReference type="PROSITE" id="PS51898">
    <property type="entry name" value="TYR_RECOMBINASE"/>
    <property type="match status" value="1"/>
</dbReference>
<dbReference type="GO" id="GO:0075713">
    <property type="term" value="P:establishment of integrated proviral latency"/>
    <property type="evidence" value="ECO:0007669"/>
    <property type="project" value="UniProtKB-KW"/>
</dbReference>
<dbReference type="InterPro" id="IPR013762">
    <property type="entry name" value="Integrase-like_cat_sf"/>
</dbReference>
<dbReference type="EMBL" id="BK015266">
    <property type="protein sequence ID" value="DAD98700.1"/>
    <property type="molecule type" value="Genomic_DNA"/>
</dbReference>
<accession>A0A8S5NWE8</accession>
<dbReference type="GO" id="GO:0016740">
    <property type="term" value="F:transferase activity"/>
    <property type="evidence" value="ECO:0007669"/>
    <property type="project" value="UniProtKB-KW"/>
</dbReference>
<comment type="similarity">
    <text evidence="1">Belongs to the 'phage' integrase family.</text>
</comment>
<evidence type="ECO:0000259" key="9">
    <source>
        <dbReference type="PROSITE" id="PS51898"/>
    </source>
</evidence>
<dbReference type="PANTHER" id="PTHR30349:SF64">
    <property type="entry name" value="PROPHAGE INTEGRASE INTD-RELATED"/>
    <property type="match status" value="1"/>
</dbReference>
<keyword evidence="8" id="KW-1160">Virus entry into host cell</keyword>
<dbReference type="SUPFAM" id="SSF56349">
    <property type="entry name" value="DNA breaking-rejoining enzymes"/>
    <property type="match status" value="1"/>
</dbReference>
<dbReference type="GO" id="GO:0003677">
    <property type="term" value="F:DNA binding"/>
    <property type="evidence" value="ECO:0007669"/>
    <property type="project" value="UniProtKB-KW"/>
</dbReference>
<dbReference type="Gene3D" id="1.10.150.130">
    <property type="match status" value="1"/>
</dbReference>
<keyword evidence="4" id="KW-0378">Hydrolase</keyword>
<evidence type="ECO:0000256" key="5">
    <source>
        <dbReference type="ARBA" id="ARBA00022908"/>
    </source>
</evidence>
<reference evidence="10" key="1">
    <citation type="journal article" date="2021" name="Proc. Natl. Acad. Sci. U.S.A.">
        <title>A Catalog of Tens of Thousands of Viruses from Human Metagenomes Reveals Hidden Associations with Chronic Diseases.</title>
        <authorList>
            <person name="Tisza M.J."/>
            <person name="Buck C.B."/>
        </authorList>
    </citation>
    <scope>NUCLEOTIDE SEQUENCE</scope>
    <source>
        <strain evidence="10">CtPT18</strain>
    </source>
</reference>
<keyword evidence="5" id="KW-0229">DNA integration</keyword>
<keyword evidence="7" id="KW-0233">DNA recombination</keyword>
<evidence type="ECO:0000256" key="4">
    <source>
        <dbReference type="ARBA" id="ARBA00022801"/>
    </source>
</evidence>
<protein>
    <recommendedName>
        <fullName evidence="2">Integrase</fullName>
    </recommendedName>
</protein>
<keyword evidence="3" id="KW-0808">Transferase</keyword>
<proteinExistence type="inferred from homology"/>
<dbReference type="GO" id="GO:0044826">
    <property type="term" value="P:viral genome integration into host DNA"/>
    <property type="evidence" value="ECO:0007669"/>
    <property type="project" value="UniProtKB-KW"/>
</dbReference>
<dbReference type="InterPro" id="IPR011010">
    <property type="entry name" value="DNA_brk_join_enz"/>
</dbReference>
<dbReference type="CDD" id="cd00796">
    <property type="entry name" value="INT_Rci_Hp1_C"/>
    <property type="match status" value="1"/>
</dbReference>
<dbReference type="InterPro" id="IPR050090">
    <property type="entry name" value="Tyrosine_recombinase_XerCD"/>
</dbReference>
<sequence length="349" mass="39791">MAMKRANGSGSVYKMKHKPLRKPYRAVVTIGYDETGKCKRKTIGYYAKSKEAWDALSEYGIYPEKFETKKVLFSECWRWMIADKERKGIDVKKGGYSTAQAKLTSIWNKPIQEIKLVHLQAIIDENSHLSRSSIAIILKGLNGAFESAIKNDIIVKNYAALLELKPAEKSDIHKPFTEAEIQIIWEHAYLDIAKLLLMYIYSGMRPIELLSIKLENVHLEERYIIGGVKTKAGKDRLIPIADCVMPFYREIYAKASVSKSDTLIPQGYTSKYLGKPIKRFCKEVGISDHLPHDTRHTFVTLASNYGMDRYVLKAIVGHTQSKDITADVYTHKTIEQYIEEVNKIPSSFS</sequence>
<dbReference type="GO" id="GO:0016787">
    <property type="term" value="F:hydrolase activity"/>
    <property type="evidence" value="ECO:0007669"/>
    <property type="project" value="UniProtKB-KW"/>
</dbReference>
<dbReference type="GO" id="GO:0015074">
    <property type="term" value="P:DNA integration"/>
    <property type="evidence" value="ECO:0007669"/>
    <property type="project" value="UniProtKB-KW"/>
</dbReference>
<feature type="domain" description="Tyr recombinase" evidence="9">
    <location>
        <begin position="171"/>
        <end position="342"/>
    </location>
</feature>
<dbReference type="GO" id="GO:0006310">
    <property type="term" value="P:DNA recombination"/>
    <property type="evidence" value="ECO:0007669"/>
    <property type="project" value="UniProtKB-KW"/>
</dbReference>
<evidence type="ECO:0000256" key="6">
    <source>
        <dbReference type="ARBA" id="ARBA00023125"/>
    </source>
</evidence>
<name>A0A8S5NWE8_9CAUD</name>
<evidence type="ECO:0000313" key="10">
    <source>
        <dbReference type="EMBL" id="DAD98700.1"/>
    </source>
</evidence>
<organism evidence="10">
    <name type="scientific">Myoviridae sp. ctPT18</name>
    <dbReference type="NCBI Taxonomy" id="2825098"/>
    <lineage>
        <taxon>Viruses</taxon>
        <taxon>Duplodnaviria</taxon>
        <taxon>Heunggongvirae</taxon>
        <taxon>Uroviricota</taxon>
        <taxon>Caudoviricetes</taxon>
    </lineage>
</organism>
<evidence type="ECO:0000256" key="1">
    <source>
        <dbReference type="ARBA" id="ARBA00008857"/>
    </source>
</evidence>
<evidence type="ECO:0000256" key="7">
    <source>
        <dbReference type="ARBA" id="ARBA00023172"/>
    </source>
</evidence>
<keyword evidence="8" id="KW-1179">Viral genome integration</keyword>